<dbReference type="SUPFAM" id="SSF53850">
    <property type="entry name" value="Periplasmic binding protein-like II"/>
    <property type="match status" value="1"/>
</dbReference>
<evidence type="ECO:0000256" key="4">
    <source>
        <dbReference type="ARBA" id="ARBA00023163"/>
    </source>
</evidence>
<keyword evidence="3" id="KW-0238">DNA-binding</keyword>
<dbReference type="InterPro" id="IPR000847">
    <property type="entry name" value="LysR_HTH_N"/>
</dbReference>
<keyword evidence="2" id="KW-0805">Transcription regulation</keyword>
<dbReference type="PANTHER" id="PTHR30537">
    <property type="entry name" value="HTH-TYPE TRANSCRIPTIONAL REGULATOR"/>
    <property type="match status" value="1"/>
</dbReference>
<organism evidence="6">
    <name type="scientific">uncultured Desulfovibrio sp</name>
    <dbReference type="NCBI Taxonomy" id="167968"/>
    <lineage>
        <taxon>Bacteria</taxon>
        <taxon>Pseudomonadati</taxon>
        <taxon>Thermodesulfobacteriota</taxon>
        <taxon>Desulfovibrionia</taxon>
        <taxon>Desulfovibrionales</taxon>
        <taxon>Desulfovibrionaceae</taxon>
        <taxon>Desulfovibrio</taxon>
        <taxon>environmental samples</taxon>
    </lineage>
</organism>
<dbReference type="InterPro" id="IPR005119">
    <property type="entry name" value="LysR_subst-bd"/>
</dbReference>
<dbReference type="GO" id="GO:0003677">
    <property type="term" value="F:DNA binding"/>
    <property type="evidence" value="ECO:0007669"/>
    <property type="project" value="UniProtKB-KW"/>
</dbReference>
<dbReference type="GO" id="GO:0003700">
    <property type="term" value="F:DNA-binding transcription factor activity"/>
    <property type="evidence" value="ECO:0007669"/>
    <property type="project" value="InterPro"/>
</dbReference>
<gene>
    <name evidence="6" type="ORF">KL86DES1_11016</name>
</gene>
<evidence type="ECO:0000259" key="5">
    <source>
        <dbReference type="PROSITE" id="PS50931"/>
    </source>
</evidence>
<protein>
    <submittedName>
        <fullName evidence="6">Transcriptional regulator, LysR family</fullName>
    </submittedName>
</protein>
<evidence type="ECO:0000313" key="6">
    <source>
        <dbReference type="EMBL" id="SCM71354.1"/>
    </source>
</evidence>
<dbReference type="InterPro" id="IPR036390">
    <property type="entry name" value="WH_DNA-bd_sf"/>
</dbReference>
<keyword evidence="4" id="KW-0804">Transcription</keyword>
<dbReference type="RefSeq" id="WP_179979750.1">
    <property type="nucleotide sequence ID" value="NZ_LT608333.1"/>
</dbReference>
<dbReference type="GeneID" id="72382202"/>
<dbReference type="InterPro" id="IPR058163">
    <property type="entry name" value="LysR-type_TF_proteobact-type"/>
</dbReference>
<accession>A0A212L1B2</accession>
<dbReference type="EMBL" id="FMJC01000001">
    <property type="protein sequence ID" value="SCM71354.1"/>
    <property type="molecule type" value="Genomic_DNA"/>
</dbReference>
<dbReference type="PROSITE" id="PS50931">
    <property type="entry name" value="HTH_LYSR"/>
    <property type="match status" value="1"/>
</dbReference>
<evidence type="ECO:0000256" key="1">
    <source>
        <dbReference type="ARBA" id="ARBA00009437"/>
    </source>
</evidence>
<dbReference type="Gene3D" id="1.10.10.10">
    <property type="entry name" value="Winged helix-like DNA-binding domain superfamily/Winged helix DNA-binding domain"/>
    <property type="match status" value="1"/>
</dbReference>
<dbReference type="SUPFAM" id="SSF46785">
    <property type="entry name" value="Winged helix' DNA-binding domain"/>
    <property type="match status" value="1"/>
</dbReference>
<comment type="similarity">
    <text evidence="1">Belongs to the LysR transcriptional regulatory family.</text>
</comment>
<dbReference type="Gene3D" id="3.40.190.290">
    <property type="match status" value="1"/>
</dbReference>
<feature type="domain" description="HTH lysR-type" evidence="5">
    <location>
        <begin position="2"/>
        <end position="59"/>
    </location>
</feature>
<proteinExistence type="inferred from homology"/>
<dbReference type="AlphaFoldDB" id="A0A212L1B2"/>
<dbReference type="PANTHER" id="PTHR30537:SF5">
    <property type="entry name" value="HTH-TYPE TRANSCRIPTIONAL ACTIVATOR TTDR-RELATED"/>
    <property type="match status" value="1"/>
</dbReference>
<reference evidence="6" key="1">
    <citation type="submission" date="2016-08" db="EMBL/GenBank/DDBJ databases">
        <authorList>
            <person name="Seilhamer J.J."/>
        </authorList>
    </citation>
    <scope>NUCLEOTIDE SEQUENCE</scope>
    <source>
        <strain evidence="6">86-1</strain>
    </source>
</reference>
<name>A0A212L1B2_9BACT</name>
<dbReference type="InterPro" id="IPR036388">
    <property type="entry name" value="WH-like_DNA-bd_sf"/>
</dbReference>
<evidence type="ECO:0000256" key="2">
    <source>
        <dbReference type="ARBA" id="ARBA00023015"/>
    </source>
</evidence>
<dbReference type="Pfam" id="PF00126">
    <property type="entry name" value="HTH_1"/>
    <property type="match status" value="1"/>
</dbReference>
<evidence type="ECO:0000256" key="3">
    <source>
        <dbReference type="ARBA" id="ARBA00023125"/>
    </source>
</evidence>
<sequence>MFTSDDMIFLSALSRSSSLAAAARLLNVTPPAVTQRLRALEARTGVHLVDRGTGEIIFTDEGELLVDASKRILRDIDSVSELLRERKGVVSGQLHIAGPTGFGRRYLAPVVEAFSKLHPQVTITLNLSDNPVHLRSDYWDLIVHIGEMPTHPFQLVTLAPNKRLLCASPGYVQQHGTPETPRDLVKHNCLILRENDEDVTMWRFCGPGNNNLAMRIAEGMSCNDGDVILAWALSGLGIVLRSEWDVADALATGNLVHLMPDWVSPDAPVIALLGPRHQRAARTRFFLEELRQALNPAPWRAAWEHTASVQDLLK</sequence>
<dbReference type="Pfam" id="PF03466">
    <property type="entry name" value="LysR_substrate"/>
    <property type="match status" value="1"/>
</dbReference>